<evidence type="ECO:0000259" key="10">
    <source>
        <dbReference type="PROSITE" id="PS50111"/>
    </source>
</evidence>
<dbReference type="CDD" id="cd06225">
    <property type="entry name" value="HAMP"/>
    <property type="match status" value="1"/>
</dbReference>
<keyword evidence="13" id="KW-1185">Reference proteome</keyword>
<dbReference type="SMART" id="SM00304">
    <property type="entry name" value="HAMP"/>
    <property type="match status" value="1"/>
</dbReference>
<evidence type="ECO:0000256" key="2">
    <source>
        <dbReference type="ARBA" id="ARBA00022692"/>
    </source>
</evidence>
<dbReference type="InterPro" id="IPR013587">
    <property type="entry name" value="Nitrate/nitrite_sensing"/>
</dbReference>
<dbReference type="PROSITE" id="PS50111">
    <property type="entry name" value="CHEMOTAXIS_TRANSDUC_2"/>
    <property type="match status" value="1"/>
</dbReference>
<dbReference type="Pfam" id="PF00015">
    <property type="entry name" value="MCPsignal"/>
    <property type="match status" value="1"/>
</dbReference>
<dbReference type="SUPFAM" id="SSF58104">
    <property type="entry name" value="Methyl-accepting chemotaxis protein (MCP) signaling domain"/>
    <property type="match status" value="1"/>
</dbReference>
<dbReference type="InterPro" id="IPR003660">
    <property type="entry name" value="HAMP_dom"/>
</dbReference>
<dbReference type="GO" id="GO:0007165">
    <property type="term" value="P:signal transduction"/>
    <property type="evidence" value="ECO:0007669"/>
    <property type="project" value="UniProtKB-KW"/>
</dbReference>
<evidence type="ECO:0000256" key="7">
    <source>
        <dbReference type="PROSITE-ProRule" id="PRU00284"/>
    </source>
</evidence>
<feature type="transmembrane region" description="Helical" evidence="9">
    <location>
        <begin position="320"/>
        <end position="342"/>
    </location>
</feature>
<comment type="caution">
    <text evidence="12">The sequence shown here is derived from an EMBL/GenBank/DDBJ whole genome shotgun (WGS) entry which is preliminary data.</text>
</comment>
<gene>
    <name evidence="12" type="ORF">DXV75_15115</name>
</gene>
<evidence type="ECO:0000259" key="11">
    <source>
        <dbReference type="PROSITE" id="PS50885"/>
    </source>
</evidence>
<dbReference type="InterPro" id="IPR004089">
    <property type="entry name" value="MCPsignal_dom"/>
</dbReference>
<evidence type="ECO:0000256" key="9">
    <source>
        <dbReference type="SAM" id="Phobius"/>
    </source>
</evidence>
<evidence type="ECO:0000256" key="3">
    <source>
        <dbReference type="ARBA" id="ARBA00022989"/>
    </source>
</evidence>
<evidence type="ECO:0000256" key="5">
    <source>
        <dbReference type="ARBA" id="ARBA00023224"/>
    </source>
</evidence>
<feature type="coiled-coil region" evidence="8">
    <location>
        <begin position="398"/>
        <end position="425"/>
    </location>
</feature>
<dbReference type="EMBL" id="QRHA01000013">
    <property type="protein sequence ID" value="RDV24161.1"/>
    <property type="molecule type" value="Genomic_DNA"/>
</dbReference>
<evidence type="ECO:0000256" key="1">
    <source>
        <dbReference type="ARBA" id="ARBA00004141"/>
    </source>
</evidence>
<proteinExistence type="inferred from homology"/>
<dbReference type="PANTHER" id="PTHR32089:SF119">
    <property type="entry name" value="METHYL-ACCEPTING CHEMOTAXIS PROTEIN CTPL"/>
    <property type="match status" value="1"/>
</dbReference>
<keyword evidence="5 7" id="KW-0807">Transducer</keyword>
<dbReference type="SMART" id="SM00283">
    <property type="entry name" value="MA"/>
    <property type="match status" value="1"/>
</dbReference>
<dbReference type="OrthoDB" id="2489132at2"/>
<dbReference type="PANTHER" id="PTHR32089">
    <property type="entry name" value="METHYL-ACCEPTING CHEMOTAXIS PROTEIN MCPB"/>
    <property type="match status" value="1"/>
</dbReference>
<dbReference type="Pfam" id="PF00672">
    <property type="entry name" value="HAMP"/>
    <property type="match status" value="1"/>
</dbReference>
<dbReference type="Pfam" id="PF08376">
    <property type="entry name" value="NIT"/>
    <property type="match status" value="1"/>
</dbReference>
<dbReference type="CDD" id="cd11386">
    <property type="entry name" value="MCP_signal"/>
    <property type="match status" value="1"/>
</dbReference>
<comment type="subcellular location">
    <subcellularLocation>
        <location evidence="1">Membrane</location>
        <topology evidence="1">Multi-pass membrane protein</topology>
    </subcellularLocation>
</comment>
<dbReference type="Proteomes" id="UP000256561">
    <property type="component" value="Unassembled WGS sequence"/>
</dbReference>
<protein>
    <submittedName>
        <fullName evidence="12">HAMP domain-containing protein</fullName>
    </submittedName>
</protein>
<keyword evidence="8" id="KW-0175">Coiled coil</keyword>
<sequence>MKLLNNIKIRHRILILAALPTLIILINSIIELRALSEQQAVLKSMTNIMSLSTETQMLAAQVQYERDLTYGYSSGQPMFAAASKYEARLNRQRNATDRAILAFKEFVSLHQEELDEAGLANKINTLFEAFDDLTPAREVFNNHEIKDGSGWFAINGYQQILGVAQRIHEEVVRIASANKELTLLSNAFAIIAQMQVEYANERGLGIRALDRPNIDYQRYWRVKASGSVSIKLEEQFRAFIDPEFTEYFNAQHLNSEIRKQINDFRNRFTTSGGKQVSETPEQWFEMATQHMKSLHQVEEKLVEKINQQTASLMQQANNNYLWRLILIALTLGLIVLISVAIIRSIIIPLRSFVTSFETIAEQKDVTHRFSITSNDELSDVGRAFNRLQDSFNGALQGVTTQSQRMRALTEEVAQAMNNSETLANNQNNATDSVSVAMNEMTTTINDVARTAQETAGIVQRAHDLSLKSTQSANSSKVIMQKLTDELAKTQSQVDELNAHSASIGNVLNVIQAIAEQTNLLALNAAIEAARAGEQGRGFAVVADEVRSLASRTQESTEQIRGQIETLQNGSARATESMQRLQAQGSETINAVHESVDAFKVLQQELDAIMNISTQIATASEQQSQVANEVNRQVCAIKEDANNMNSHIHRTASASKELDNTGTELNQYVSAFKISA</sequence>
<dbReference type="RefSeq" id="WP_115594266.1">
    <property type="nucleotide sequence ID" value="NZ_QRHA01000013.1"/>
</dbReference>
<evidence type="ECO:0000256" key="8">
    <source>
        <dbReference type="SAM" id="Coils"/>
    </source>
</evidence>
<evidence type="ECO:0000313" key="12">
    <source>
        <dbReference type="EMBL" id="RDV24161.1"/>
    </source>
</evidence>
<keyword evidence="4 9" id="KW-0472">Membrane</keyword>
<evidence type="ECO:0000313" key="13">
    <source>
        <dbReference type="Proteomes" id="UP000256561"/>
    </source>
</evidence>
<name>A0A3D8M3E8_9ALTE</name>
<evidence type="ECO:0000256" key="6">
    <source>
        <dbReference type="ARBA" id="ARBA00029447"/>
    </source>
</evidence>
<keyword evidence="2 9" id="KW-0812">Transmembrane</keyword>
<dbReference type="PROSITE" id="PS50885">
    <property type="entry name" value="HAMP"/>
    <property type="match status" value="1"/>
</dbReference>
<organism evidence="12 13">
    <name type="scientific">Alteromonas aestuariivivens</name>
    <dbReference type="NCBI Taxonomy" id="1938339"/>
    <lineage>
        <taxon>Bacteria</taxon>
        <taxon>Pseudomonadati</taxon>
        <taxon>Pseudomonadota</taxon>
        <taxon>Gammaproteobacteria</taxon>
        <taxon>Alteromonadales</taxon>
        <taxon>Alteromonadaceae</taxon>
        <taxon>Alteromonas/Salinimonas group</taxon>
        <taxon>Alteromonas</taxon>
    </lineage>
</organism>
<dbReference type="GO" id="GO:0016020">
    <property type="term" value="C:membrane"/>
    <property type="evidence" value="ECO:0007669"/>
    <property type="project" value="UniProtKB-SubCell"/>
</dbReference>
<dbReference type="FunFam" id="1.10.287.950:FF:000001">
    <property type="entry name" value="Methyl-accepting chemotaxis sensory transducer"/>
    <property type="match status" value="1"/>
</dbReference>
<comment type="similarity">
    <text evidence="6">Belongs to the methyl-accepting chemotaxis (MCP) protein family.</text>
</comment>
<feature type="transmembrane region" description="Helical" evidence="9">
    <location>
        <begin position="12"/>
        <end position="30"/>
    </location>
</feature>
<dbReference type="Gene3D" id="1.10.287.950">
    <property type="entry name" value="Methyl-accepting chemotaxis protein"/>
    <property type="match status" value="1"/>
</dbReference>
<feature type="domain" description="Methyl-accepting transducer" evidence="10">
    <location>
        <begin position="401"/>
        <end position="637"/>
    </location>
</feature>
<reference evidence="13" key="1">
    <citation type="submission" date="2018-08" db="EMBL/GenBank/DDBJ databases">
        <authorList>
            <person name="Zhang J."/>
            <person name="Du Z.-J."/>
        </authorList>
    </citation>
    <scope>NUCLEOTIDE SEQUENCE [LARGE SCALE GENOMIC DNA]</scope>
    <source>
        <strain evidence="13">KCTC 52655</strain>
    </source>
</reference>
<dbReference type="AlphaFoldDB" id="A0A3D8M3E8"/>
<feature type="domain" description="HAMP" evidence="11">
    <location>
        <begin position="343"/>
        <end position="396"/>
    </location>
</feature>
<dbReference type="GO" id="GO:0006935">
    <property type="term" value="P:chemotaxis"/>
    <property type="evidence" value="ECO:0007669"/>
    <property type="project" value="UniProtKB-ARBA"/>
</dbReference>
<evidence type="ECO:0000256" key="4">
    <source>
        <dbReference type="ARBA" id="ARBA00023136"/>
    </source>
</evidence>
<keyword evidence="3 9" id="KW-1133">Transmembrane helix</keyword>
<accession>A0A3D8M3E8</accession>